<evidence type="ECO:0000313" key="3">
    <source>
        <dbReference type="EMBL" id="KAL3124290.1"/>
    </source>
</evidence>
<reference evidence="3 4" key="1">
    <citation type="submission" date="2024-10" db="EMBL/GenBank/DDBJ databases">
        <authorList>
            <person name="Kim D."/>
        </authorList>
    </citation>
    <scope>NUCLEOTIDE SEQUENCE [LARGE SCALE GENOMIC DNA]</scope>
    <source>
        <strain evidence="3">BH-2024</strain>
    </source>
</reference>
<accession>A0ABD2M9U2</accession>
<feature type="chain" id="PRO_5044764310" evidence="2">
    <location>
        <begin position="21"/>
        <end position="123"/>
    </location>
</feature>
<proteinExistence type="predicted"/>
<name>A0ABD2M9U2_9BILA</name>
<evidence type="ECO:0000313" key="4">
    <source>
        <dbReference type="Proteomes" id="UP001620626"/>
    </source>
</evidence>
<feature type="signal peptide" evidence="2">
    <location>
        <begin position="1"/>
        <end position="20"/>
    </location>
</feature>
<protein>
    <submittedName>
        <fullName evidence="3">Uncharacterized protein</fullName>
    </submittedName>
</protein>
<dbReference type="Proteomes" id="UP001620626">
    <property type="component" value="Unassembled WGS sequence"/>
</dbReference>
<feature type="compositionally biased region" description="Basic and acidic residues" evidence="1">
    <location>
        <begin position="57"/>
        <end position="80"/>
    </location>
</feature>
<keyword evidence="2" id="KW-0732">Signal</keyword>
<dbReference type="AlphaFoldDB" id="A0ABD2M9U2"/>
<gene>
    <name evidence="3" type="ORF">niasHT_006678</name>
</gene>
<dbReference type="EMBL" id="JBICBT010000077">
    <property type="protein sequence ID" value="KAL3124290.1"/>
    <property type="molecule type" value="Genomic_DNA"/>
</dbReference>
<keyword evidence="4" id="KW-1185">Reference proteome</keyword>
<evidence type="ECO:0000256" key="2">
    <source>
        <dbReference type="SAM" id="SignalP"/>
    </source>
</evidence>
<sequence length="123" mass="13774">MCNITALVCLTVALIVIAGTAPVQKAAMEQLMAEIASSIPGLNQTEFGRAAELGQHSAEKREVEERAPKEYHQKQKRDTEPVEMGKNTGGEGKPRKHYEYDVQAEVESFYPELCEEEDYDDKE</sequence>
<evidence type="ECO:0000256" key="1">
    <source>
        <dbReference type="SAM" id="MobiDB-lite"/>
    </source>
</evidence>
<feature type="region of interest" description="Disordered" evidence="1">
    <location>
        <begin position="53"/>
        <end position="98"/>
    </location>
</feature>
<organism evidence="3 4">
    <name type="scientific">Heterodera trifolii</name>
    <dbReference type="NCBI Taxonomy" id="157864"/>
    <lineage>
        <taxon>Eukaryota</taxon>
        <taxon>Metazoa</taxon>
        <taxon>Ecdysozoa</taxon>
        <taxon>Nematoda</taxon>
        <taxon>Chromadorea</taxon>
        <taxon>Rhabditida</taxon>
        <taxon>Tylenchina</taxon>
        <taxon>Tylenchomorpha</taxon>
        <taxon>Tylenchoidea</taxon>
        <taxon>Heteroderidae</taxon>
        <taxon>Heteroderinae</taxon>
        <taxon>Heterodera</taxon>
    </lineage>
</organism>
<comment type="caution">
    <text evidence="3">The sequence shown here is derived from an EMBL/GenBank/DDBJ whole genome shotgun (WGS) entry which is preliminary data.</text>
</comment>